<evidence type="ECO:0000313" key="14">
    <source>
        <dbReference type="Proteomes" id="UP001107558"/>
    </source>
</evidence>
<evidence type="ECO:0000256" key="9">
    <source>
        <dbReference type="ARBA" id="ARBA00024189"/>
    </source>
</evidence>
<keyword evidence="2 11" id="KW-0812">Transmembrane</keyword>
<name>A0A9J6BH62_POLVA</name>
<dbReference type="AlphaFoldDB" id="A0A9J6BH62"/>
<feature type="chain" id="PRO_5039911435" evidence="12">
    <location>
        <begin position="22"/>
        <end position="394"/>
    </location>
</feature>
<evidence type="ECO:0000256" key="11">
    <source>
        <dbReference type="SAM" id="Phobius"/>
    </source>
</evidence>
<dbReference type="PANTHER" id="PTHR31981:SF1">
    <property type="entry name" value="GLYCOSYLATED LYSOSOMAL MEMBRANE PROTEIN"/>
    <property type="match status" value="1"/>
</dbReference>
<comment type="subcellular location">
    <subcellularLocation>
        <location evidence="9">Lysosome membrane</location>
        <topology evidence="9">Single-pass type I membrane protein</topology>
        <orientation evidence="9">Lumenal side</orientation>
    </subcellularLocation>
</comment>
<feature type="transmembrane region" description="Helical" evidence="11">
    <location>
        <begin position="363"/>
        <end position="389"/>
    </location>
</feature>
<dbReference type="OrthoDB" id="6264340at2759"/>
<evidence type="ECO:0000256" key="3">
    <source>
        <dbReference type="ARBA" id="ARBA00022729"/>
    </source>
</evidence>
<dbReference type="Proteomes" id="UP001107558">
    <property type="component" value="Chromosome 4"/>
</dbReference>
<evidence type="ECO:0000313" key="13">
    <source>
        <dbReference type="EMBL" id="KAG5669157.1"/>
    </source>
</evidence>
<comment type="subunit">
    <text evidence="10">Interacts (via lumenal domain) with lysosomal protein MFSD1; the interaction starts while both proteins are still in the endoplasmic reticulum and is required for stabilization of MFSD1 in lysosomes but has no direct effect on its targeting to lysosomes or transporter activity.</text>
</comment>
<dbReference type="EMBL" id="JADBJN010000004">
    <property type="protein sequence ID" value="KAG5669157.1"/>
    <property type="molecule type" value="Genomic_DNA"/>
</dbReference>
<accession>A0A9J6BH62</accession>
<keyword evidence="6" id="KW-0325">Glycoprotein</keyword>
<keyword evidence="5 11" id="KW-0472">Membrane</keyword>
<keyword evidence="4 11" id="KW-1133">Transmembrane helix</keyword>
<dbReference type="Pfam" id="PF15065">
    <property type="entry name" value="NCU-G1"/>
    <property type="match status" value="1"/>
</dbReference>
<protein>
    <submittedName>
        <fullName evidence="13">Uncharacterized protein</fullName>
    </submittedName>
</protein>
<feature type="signal peptide" evidence="12">
    <location>
        <begin position="1"/>
        <end position="21"/>
    </location>
</feature>
<keyword evidence="7" id="KW-0458">Lysosome</keyword>
<gene>
    <name evidence="13" type="ORF">PVAND_017052</name>
</gene>
<evidence type="ECO:0000256" key="4">
    <source>
        <dbReference type="ARBA" id="ARBA00022989"/>
    </source>
</evidence>
<evidence type="ECO:0000256" key="8">
    <source>
        <dbReference type="ARBA" id="ARBA00024176"/>
    </source>
</evidence>
<proteinExistence type="inferred from homology"/>
<evidence type="ECO:0000256" key="1">
    <source>
        <dbReference type="ARBA" id="ARBA00010599"/>
    </source>
</evidence>
<dbReference type="InterPro" id="IPR029382">
    <property type="entry name" value="NCU-G1"/>
</dbReference>
<reference evidence="13" key="1">
    <citation type="submission" date="2021-03" db="EMBL/GenBank/DDBJ databases">
        <title>Chromosome level genome of the anhydrobiotic midge Polypedilum vanderplanki.</title>
        <authorList>
            <person name="Yoshida Y."/>
            <person name="Kikawada T."/>
            <person name="Gusev O."/>
        </authorList>
    </citation>
    <scope>NUCLEOTIDE SEQUENCE</scope>
    <source>
        <strain evidence="13">NIAS01</strain>
        <tissue evidence="13">Whole body or cell culture</tissue>
    </source>
</reference>
<evidence type="ECO:0000256" key="12">
    <source>
        <dbReference type="SAM" id="SignalP"/>
    </source>
</evidence>
<evidence type="ECO:0000256" key="7">
    <source>
        <dbReference type="ARBA" id="ARBA00023228"/>
    </source>
</evidence>
<evidence type="ECO:0000256" key="10">
    <source>
        <dbReference type="ARBA" id="ARBA00044960"/>
    </source>
</evidence>
<comment type="caution">
    <text evidence="13">The sequence shown here is derived from an EMBL/GenBank/DDBJ whole genome shotgun (WGS) entry which is preliminary data.</text>
</comment>
<comment type="similarity">
    <text evidence="1">Belongs to the GLMP family.</text>
</comment>
<comment type="function">
    <text evidence="8">Required to protect lysosomal transporter MFSD1 from lysosomal proteolysis and for MFSD1 lysosomal localization.</text>
</comment>
<evidence type="ECO:0000256" key="5">
    <source>
        <dbReference type="ARBA" id="ARBA00023136"/>
    </source>
</evidence>
<evidence type="ECO:0000256" key="2">
    <source>
        <dbReference type="ARBA" id="ARBA00022692"/>
    </source>
</evidence>
<organism evidence="13 14">
    <name type="scientific">Polypedilum vanderplanki</name>
    <name type="common">Sleeping chironomid midge</name>
    <dbReference type="NCBI Taxonomy" id="319348"/>
    <lineage>
        <taxon>Eukaryota</taxon>
        <taxon>Metazoa</taxon>
        <taxon>Ecdysozoa</taxon>
        <taxon>Arthropoda</taxon>
        <taxon>Hexapoda</taxon>
        <taxon>Insecta</taxon>
        <taxon>Pterygota</taxon>
        <taxon>Neoptera</taxon>
        <taxon>Endopterygota</taxon>
        <taxon>Diptera</taxon>
        <taxon>Nematocera</taxon>
        <taxon>Chironomoidea</taxon>
        <taxon>Chironomidae</taxon>
        <taxon>Chironominae</taxon>
        <taxon>Polypedilum</taxon>
        <taxon>Polypedilum</taxon>
    </lineage>
</organism>
<dbReference type="PANTHER" id="PTHR31981">
    <property type="entry name" value="GLYCOSYLATED LYSOSOMAL MEMBRANE PROTEIN"/>
    <property type="match status" value="1"/>
</dbReference>
<keyword evidence="3 12" id="KW-0732">Signal</keyword>
<keyword evidence="14" id="KW-1185">Reference proteome</keyword>
<dbReference type="GO" id="GO:0005765">
    <property type="term" value="C:lysosomal membrane"/>
    <property type="evidence" value="ECO:0007669"/>
    <property type="project" value="UniProtKB-SubCell"/>
</dbReference>
<sequence>MQIKLLIVLLINLLILNFVSCDEGVRKLEAYKNPKCNDTETVKCDNFAFVHIVAESELDTIHYLWNFQGKISTLIAKTSKNSTLNINWEKFDGISKSVNFSIKPDYIYSSVINSFFLFNDTLDKGNISDTSVVDIIRFDTQNLTWTLTNITENAGNNKVTAEVHTATSNNGSFTIMFTAYGMEKHSDELPHLYHSSDSMQVDLIASKIKTNFTNPRIAIEILTLTKEDVKEGDSKINRIRNLDDEFTPGIFDVYHVLSPRSINNTKGGFIEFRPVCYNSPNRTVSSSTELSFSNPKNFDDETEEFKNSLPYMYFHNSTLTHKLKESINITFGMPNDGFYSRTNYISFSYLIGLGAPLKEGLSLFVIIFASIGLGVPLLVLLVGGSYVAVKRYKN</sequence>
<evidence type="ECO:0000256" key="6">
    <source>
        <dbReference type="ARBA" id="ARBA00023180"/>
    </source>
</evidence>